<accession>A0A9N9SAL3</accession>
<evidence type="ECO:0000256" key="1">
    <source>
        <dbReference type="ARBA" id="ARBA00022723"/>
    </source>
</evidence>
<feature type="domain" description="SWIM-type" evidence="5">
    <location>
        <begin position="94"/>
        <end position="130"/>
    </location>
</feature>
<evidence type="ECO:0008006" key="9">
    <source>
        <dbReference type="Google" id="ProtNLM"/>
    </source>
</evidence>
<evidence type="ECO:0000313" key="7">
    <source>
        <dbReference type="EMBL" id="CAG9814675.1"/>
    </source>
</evidence>
<dbReference type="Pfam" id="PF04500">
    <property type="entry name" value="FLYWCH"/>
    <property type="match status" value="1"/>
</dbReference>
<proteinExistence type="predicted"/>
<dbReference type="PROSITE" id="PS50966">
    <property type="entry name" value="ZF_SWIM"/>
    <property type="match status" value="1"/>
</dbReference>
<dbReference type="InterPro" id="IPR007588">
    <property type="entry name" value="Znf_FLYWCH"/>
</dbReference>
<evidence type="ECO:0000256" key="3">
    <source>
        <dbReference type="ARBA" id="ARBA00022833"/>
    </source>
</evidence>
<keyword evidence="8" id="KW-1185">Reference proteome</keyword>
<dbReference type="InterPro" id="IPR007527">
    <property type="entry name" value="Znf_SWIM"/>
</dbReference>
<keyword evidence="2 4" id="KW-0863">Zinc-finger</keyword>
<dbReference type="EMBL" id="OU896717">
    <property type="protein sequence ID" value="CAG9814675.1"/>
    <property type="molecule type" value="Genomic_DNA"/>
</dbReference>
<name>A0A9N9SAL3_PHACE</name>
<dbReference type="OrthoDB" id="6757988at2759"/>
<protein>
    <recommendedName>
        <fullName evidence="9">SWIM-type domain-containing protein</fullName>
    </recommendedName>
</protein>
<evidence type="ECO:0000256" key="4">
    <source>
        <dbReference type="PROSITE-ProRule" id="PRU00325"/>
    </source>
</evidence>
<sequence length="341" mass="38438">MLLYDGFLHKKERIVGEKTIWKCADYNKNRCPGRVHSVQQAVVHSTAHLHVADAAKVQAKKTVEKMKRNSQQIEQSTQAIVKHSQRMNNPSLQVWIICEKDGAINSAHCTCMAGQSEVCRHVAAVLYGLEYIHQSAKNSSCTDVKAKWLIPSITNVSIISVGEMKLKRDSAKNIAAKNAVKSIEDDEFLIQYITHSVRAGMIKGVNEDAAEINVERIGDETELQEEPYHEGHDEKHEGVLATDYIDTHENIAKTGYNEELISLVMQRPPLYNFRLPSVHRSKSIDEKLWKEILTIMKVDMSVEAVAKKWKTLRDSYVKIRSEITKKPPSGSGCCTSDSKKI</sequence>
<gene>
    <name evidence="7" type="ORF">PHAECO_LOCUS2654</name>
</gene>
<reference evidence="7" key="1">
    <citation type="submission" date="2022-01" db="EMBL/GenBank/DDBJ databases">
        <authorList>
            <person name="King R."/>
        </authorList>
    </citation>
    <scope>NUCLEOTIDE SEQUENCE</scope>
</reference>
<dbReference type="Proteomes" id="UP001153737">
    <property type="component" value="Chromosome 11"/>
</dbReference>
<dbReference type="PROSITE" id="PS51029">
    <property type="entry name" value="MADF"/>
    <property type="match status" value="1"/>
</dbReference>
<organism evidence="7 8">
    <name type="scientific">Phaedon cochleariae</name>
    <name type="common">Mustard beetle</name>
    <dbReference type="NCBI Taxonomy" id="80249"/>
    <lineage>
        <taxon>Eukaryota</taxon>
        <taxon>Metazoa</taxon>
        <taxon>Ecdysozoa</taxon>
        <taxon>Arthropoda</taxon>
        <taxon>Hexapoda</taxon>
        <taxon>Insecta</taxon>
        <taxon>Pterygota</taxon>
        <taxon>Neoptera</taxon>
        <taxon>Endopterygota</taxon>
        <taxon>Coleoptera</taxon>
        <taxon>Polyphaga</taxon>
        <taxon>Cucujiformia</taxon>
        <taxon>Chrysomeloidea</taxon>
        <taxon>Chrysomelidae</taxon>
        <taxon>Chrysomelinae</taxon>
        <taxon>Chrysomelini</taxon>
        <taxon>Phaedon</taxon>
    </lineage>
</organism>
<evidence type="ECO:0000256" key="2">
    <source>
        <dbReference type="ARBA" id="ARBA00022771"/>
    </source>
</evidence>
<evidence type="ECO:0000313" key="8">
    <source>
        <dbReference type="Proteomes" id="UP001153737"/>
    </source>
</evidence>
<keyword evidence="1" id="KW-0479">Metal-binding</keyword>
<evidence type="ECO:0000259" key="6">
    <source>
        <dbReference type="PROSITE" id="PS51029"/>
    </source>
</evidence>
<feature type="domain" description="MADF" evidence="6">
    <location>
        <begin position="259"/>
        <end position="341"/>
    </location>
</feature>
<keyword evidence="3" id="KW-0862">Zinc</keyword>
<dbReference type="InterPro" id="IPR006578">
    <property type="entry name" value="MADF-dom"/>
</dbReference>
<dbReference type="GO" id="GO:0008270">
    <property type="term" value="F:zinc ion binding"/>
    <property type="evidence" value="ECO:0007669"/>
    <property type="project" value="UniProtKB-KW"/>
</dbReference>
<dbReference type="Pfam" id="PF10545">
    <property type="entry name" value="MADF_DNA_bdg"/>
    <property type="match status" value="1"/>
</dbReference>
<dbReference type="PANTHER" id="PTHR47526:SF4">
    <property type="entry name" value="SWIM-TYPE DOMAIN-CONTAINING PROTEIN"/>
    <property type="match status" value="1"/>
</dbReference>
<dbReference type="AlphaFoldDB" id="A0A9N9SAL3"/>
<evidence type="ECO:0000259" key="5">
    <source>
        <dbReference type="PROSITE" id="PS50966"/>
    </source>
</evidence>
<reference evidence="7" key="2">
    <citation type="submission" date="2022-10" db="EMBL/GenBank/DDBJ databases">
        <authorList>
            <consortium name="ENA_rothamsted_submissions"/>
            <consortium name="culmorum"/>
            <person name="King R."/>
        </authorList>
    </citation>
    <scope>NUCLEOTIDE SEQUENCE</scope>
</reference>
<dbReference type="Gene3D" id="2.20.25.240">
    <property type="match status" value="1"/>
</dbReference>
<dbReference type="PANTHER" id="PTHR47526">
    <property type="entry name" value="ATP-DEPENDENT DNA HELICASE"/>
    <property type="match status" value="1"/>
</dbReference>